<feature type="site" description="Interacts with tRNA; defines subfamily-specific binding signature" evidence="9">
    <location>
        <position position="298"/>
    </location>
</feature>
<comment type="caution">
    <text evidence="14">The sequence shown here is derived from an EMBL/GenBank/DDBJ whole genome shotgun (WGS) entry which is preliminary data.</text>
</comment>
<feature type="binding site" evidence="9 12">
    <location>
        <position position="134"/>
    </location>
    <ligand>
        <name>FMN</name>
        <dbReference type="ChEBI" id="CHEBI:58210"/>
    </ligand>
</feature>
<feature type="binding site" evidence="9 12">
    <location>
        <begin position="229"/>
        <end position="230"/>
    </location>
    <ligand>
        <name>FMN</name>
        <dbReference type="ChEBI" id="CHEBI:58210"/>
    </ligand>
</feature>
<dbReference type="GO" id="GO:0102266">
    <property type="term" value="F:tRNA-dihydrouridine20a synthase activity"/>
    <property type="evidence" value="ECO:0007669"/>
    <property type="project" value="RHEA"/>
</dbReference>
<dbReference type="Pfam" id="PF01207">
    <property type="entry name" value="Dus"/>
    <property type="match status" value="1"/>
</dbReference>
<dbReference type="CDD" id="cd02801">
    <property type="entry name" value="DUS_like_FMN"/>
    <property type="match status" value="1"/>
</dbReference>
<evidence type="ECO:0000256" key="8">
    <source>
        <dbReference type="ARBA" id="ARBA00023002"/>
    </source>
</evidence>
<dbReference type="OrthoDB" id="9783413at2"/>
<evidence type="ECO:0000313" key="15">
    <source>
        <dbReference type="Proteomes" id="UP000295793"/>
    </source>
</evidence>
<evidence type="ECO:0000256" key="1">
    <source>
        <dbReference type="ARBA" id="ARBA00001917"/>
    </source>
</evidence>
<gene>
    <name evidence="9" type="primary">dusA</name>
    <name evidence="14" type="ORF">BCF53_103289</name>
</gene>
<dbReference type="Proteomes" id="UP000295793">
    <property type="component" value="Unassembled WGS sequence"/>
</dbReference>
<dbReference type="PANTHER" id="PTHR42907">
    <property type="entry name" value="FMN-LINKED OXIDOREDUCTASES SUPERFAMILY PROTEIN"/>
    <property type="match status" value="1"/>
</dbReference>
<evidence type="ECO:0000256" key="4">
    <source>
        <dbReference type="ARBA" id="ARBA00022643"/>
    </source>
</evidence>
<dbReference type="RefSeq" id="WP_132700534.1">
    <property type="nucleotide sequence ID" value="NZ_SLZR01000003.1"/>
</dbReference>
<feature type="domain" description="DUS-like FMN-binding" evidence="13">
    <location>
        <begin position="10"/>
        <end position="319"/>
    </location>
</feature>
<name>A0A4R3I8M3_9GAMM</name>
<keyword evidence="2 9" id="KW-0820">tRNA-binding</keyword>
<feature type="binding site" evidence="9 12">
    <location>
        <begin position="206"/>
        <end position="208"/>
    </location>
    <ligand>
        <name>FMN</name>
        <dbReference type="ChEBI" id="CHEBI:58210"/>
    </ligand>
</feature>
<evidence type="ECO:0000259" key="13">
    <source>
        <dbReference type="Pfam" id="PF01207"/>
    </source>
</evidence>
<comment type="function">
    <text evidence="9">Catalyzes the synthesis of 5,6-dihydrouridine (D), a modified base found in the D-loop of most tRNAs, via the reduction of the C5-C6 double bond in target uridines. Specifically modifies U20 and U20a in tRNAs.</text>
</comment>
<dbReference type="Gene3D" id="1.20.120.1460">
    <property type="match status" value="1"/>
</dbReference>
<dbReference type="EC" id="1.3.1.91" evidence="9"/>
<dbReference type="AlphaFoldDB" id="A0A4R3I8M3"/>
<organism evidence="14 15">
    <name type="scientific">Reinekea marinisedimentorum</name>
    <dbReference type="NCBI Taxonomy" id="230495"/>
    <lineage>
        <taxon>Bacteria</taxon>
        <taxon>Pseudomonadati</taxon>
        <taxon>Pseudomonadota</taxon>
        <taxon>Gammaproteobacteria</taxon>
        <taxon>Oceanospirillales</taxon>
        <taxon>Saccharospirillaceae</taxon>
        <taxon>Reinekea</taxon>
    </lineage>
</organism>
<keyword evidence="4 9" id="KW-0288">FMN</keyword>
<evidence type="ECO:0000313" key="14">
    <source>
        <dbReference type="EMBL" id="TCS42622.1"/>
    </source>
</evidence>
<reference evidence="14 15" key="1">
    <citation type="submission" date="2019-03" db="EMBL/GenBank/DDBJ databases">
        <title>Genomic Encyclopedia of Archaeal and Bacterial Type Strains, Phase II (KMG-II): from individual species to whole genera.</title>
        <authorList>
            <person name="Goeker M."/>
        </authorList>
    </citation>
    <scope>NUCLEOTIDE SEQUENCE [LARGE SCALE GENOMIC DNA]</scope>
    <source>
        <strain evidence="14 15">DSM 15388</strain>
    </source>
</reference>
<comment type="cofactor">
    <cofactor evidence="1 9 10 12">
        <name>FMN</name>
        <dbReference type="ChEBI" id="CHEBI:58210"/>
    </cofactor>
</comment>
<comment type="catalytic activity">
    <reaction evidence="9">
        <text>5,6-dihydrouridine(20) in tRNA + NAD(+) = uridine(20) in tRNA + NADH + H(+)</text>
        <dbReference type="Rhea" id="RHEA:53340"/>
        <dbReference type="Rhea" id="RHEA-COMP:13533"/>
        <dbReference type="Rhea" id="RHEA-COMP:13534"/>
        <dbReference type="ChEBI" id="CHEBI:15378"/>
        <dbReference type="ChEBI" id="CHEBI:57540"/>
        <dbReference type="ChEBI" id="CHEBI:57945"/>
        <dbReference type="ChEBI" id="CHEBI:65315"/>
        <dbReference type="ChEBI" id="CHEBI:74443"/>
        <dbReference type="EC" id="1.3.1.91"/>
    </reaction>
</comment>
<feature type="binding site" evidence="9 12">
    <location>
        <position position="166"/>
    </location>
    <ligand>
        <name>FMN</name>
        <dbReference type="ChEBI" id="CHEBI:58210"/>
    </ligand>
</feature>
<dbReference type="EMBL" id="SLZR01000003">
    <property type="protein sequence ID" value="TCS42622.1"/>
    <property type="molecule type" value="Genomic_DNA"/>
</dbReference>
<keyword evidence="3 9" id="KW-0285">Flavoprotein</keyword>
<accession>A0A4R3I8M3</accession>
<dbReference type="GO" id="GO:0102264">
    <property type="term" value="F:tRNA-dihydrouridine20 synthase activity"/>
    <property type="evidence" value="ECO:0007669"/>
    <property type="project" value="UniProtKB-EC"/>
</dbReference>
<comment type="caution">
    <text evidence="9">Lacks conserved residue(s) required for the propagation of feature annotation.</text>
</comment>
<comment type="similarity">
    <text evidence="9">Belongs to the Dus family. DusA subfamily.</text>
</comment>
<keyword evidence="15" id="KW-1185">Reference proteome</keyword>
<evidence type="ECO:0000256" key="9">
    <source>
        <dbReference type="HAMAP-Rule" id="MF_02041"/>
    </source>
</evidence>
<evidence type="ECO:0000256" key="6">
    <source>
        <dbReference type="ARBA" id="ARBA00022857"/>
    </source>
</evidence>
<sequence length="331" mass="36844">MLSYPHKFSVAPMMDWTTSECRQFHRILSKNALLYTEMVTTGAILNAGPERFLRYEPGEHPISLQLGGSDPKQLAECAKLGEDYGYDEINLNAGCPSDRVQNGMIGAILMAHGALVKECMKAMLDNVSVPVTLKHRIGIDDFDSYEFMRDFVGEVKQSGCDTFIVHARKAILQGLSPKENRDIPPLDYERVLKLKSDFPELNIIINGGIKEHSTALSLIERGLDGVMLGREAYQNPLILLDVDRLYYGTEAAVAAGTDLNNRLTNWVKQRVDDGIPAKYLIRHMLGLYSGYPGSKKYRRLLSENMTKPGADASLFEEALNLINTTKADLAS</sequence>
<feature type="site" description="Interacts with tRNA" evidence="9">
    <location>
        <position position="92"/>
    </location>
</feature>
<protein>
    <recommendedName>
        <fullName evidence="9">tRNA-dihydrouridine(20/20a) synthase</fullName>
        <ecNumber evidence="9">1.3.1.91</ecNumber>
    </recommendedName>
    <alternativeName>
        <fullName evidence="9">U20-specific dihydrouridine synthase</fullName>
        <shortName evidence="9">U20-specific Dus</shortName>
    </alternativeName>
    <alternativeName>
        <fullName evidence="9">tRNA-dihydrouridine synthase A</fullName>
    </alternativeName>
</protein>
<evidence type="ECO:0000256" key="5">
    <source>
        <dbReference type="ARBA" id="ARBA00022694"/>
    </source>
</evidence>
<dbReference type="SUPFAM" id="SSF51395">
    <property type="entry name" value="FMN-linked oxidoreductases"/>
    <property type="match status" value="1"/>
</dbReference>
<dbReference type="InterPro" id="IPR001269">
    <property type="entry name" value="DUS_fam"/>
</dbReference>
<dbReference type="PROSITE" id="PS01136">
    <property type="entry name" value="UPF0034"/>
    <property type="match status" value="1"/>
</dbReference>
<keyword evidence="6 9" id="KW-0521">NADP</keyword>
<feature type="active site" description="Proton donor" evidence="9 11">
    <location>
        <position position="95"/>
    </location>
</feature>
<proteinExistence type="inferred from homology"/>
<dbReference type="NCBIfam" id="TIGR00742">
    <property type="entry name" value="yjbN"/>
    <property type="match status" value="1"/>
</dbReference>
<dbReference type="PANTHER" id="PTHR42907:SF1">
    <property type="entry name" value="FMN-LINKED OXIDOREDUCTASES SUPERFAMILY PROTEIN"/>
    <property type="match status" value="1"/>
</dbReference>
<dbReference type="GO" id="GO:0050660">
    <property type="term" value="F:flavin adenine dinucleotide binding"/>
    <property type="evidence" value="ECO:0007669"/>
    <property type="project" value="InterPro"/>
</dbReference>
<dbReference type="InterPro" id="IPR035587">
    <property type="entry name" value="DUS-like_FMN-bd"/>
</dbReference>
<dbReference type="HAMAP" id="MF_02041">
    <property type="entry name" value="DusA_subfam"/>
    <property type="match status" value="1"/>
</dbReference>
<keyword evidence="12" id="KW-0547">Nucleotide-binding</keyword>
<dbReference type="NCBIfam" id="NF008774">
    <property type="entry name" value="PRK11815.1"/>
    <property type="match status" value="1"/>
</dbReference>
<feature type="binding site" evidence="9 12">
    <location>
        <position position="65"/>
    </location>
    <ligand>
        <name>FMN</name>
        <dbReference type="ChEBI" id="CHEBI:58210"/>
    </ligand>
</feature>
<dbReference type="InterPro" id="IPR018517">
    <property type="entry name" value="tRNA_hU_synthase_CS"/>
</dbReference>
<evidence type="ECO:0000256" key="2">
    <source>
        <dbReference type="ARBA" id="ARBA00022555"/>
    </source>
</evidence>
<comment type="catalytic activity">
    <reaction evidence="9">
        <text>5,6-dihydrouridine(20) in tRNA + NADP(+) = uridine(20) in tRNA + NADPH + H(+)</text>
        <dbReference type="Rhea" id="RHEA:53336"/>
        <dbReference type="Rhea" id="RHEA-COMP:13533"/>
        <dbReference type="Rhea" id="RHEA-COMP:13534"/>
        <dbReference type="ChEBI" id="CHEBI:15378"/>
        <dbReference type="ChEBI" id="CHEBI:57783"/>
        <dbReference type="ChEBI" id="CHEBI:58349"/>
        <dbReference type="ChEBI" id="CHEBI:65315"/>
        <dbReference type="ChEBI" id="CHEBI:74443"/>
        <dbReference type="EC" id="1.3.1.91"/>
    </reaction>
</comment>
<dbReference type="PIRSF" id="PIRSF006621">
    <property type="entry name" value="Dus"/>
    <property type="match status" value="1"/>
</dbReference>
<evidence type="ECO:0000256" key="3">
    <source>
        <dbReference type="ARBA" id="ARBA00022630"/>
    </source>
</evidence>
<evidence type="ECO:0000256" key="10">
    <source>
        <dbReference type="PIRNR" id="PIRNR006621"/>
    </source>
</evidence>
<keyword evidence="7 9" id="KW-0694">RNA-binding</keyword>
<keyword evidence="8 9" id="KW-0560">Oxidoreductase</keyword>
<keyword evidence="5 9" id="KW-0819">tRNA processing</keyword>
<dbReference type="Gene3D" id="3.20.20.70">
    <property type="entry name" value="Aldolase class I"/>
    <property type="match status" value="1"/>
</dbReference>
<evidence type="ECO:0000256" key="12">
    <source>
        <dbReference type="PIRSR" id="PIRSR006621-2"/>
    </source>
</evidence>
<feature type="site" description="Interacts with tRNA; defines subfamily-specific binding signature" evidence="9">
    <location>
        <position position="178"/>
    </location>
</feature>
<dbReference type="InterPro" id="IPR004653">
    <property type="entry name" value="DusA"/>
</dbReference>
<evidence type="ECO:0000256" key="7">
    <source>
        <dbReference type="ARBA" id="ARBA00022884"/>
    </source>
</evidence>
<dbReference type="InterPro" id="IPR013785">
    <property type="entry name" value="Aldolase_TIM"/>
</dbReference>
<evidence type="ECO:0000256" key="11">
    <source>
        <dbReference type="PIRSR" id="PIRSR006621-1"/>
    </source>
</evidence>
<comment type="catalytic activity">
    <reaction evidence="9">
        <text>5,6-dihydrouridine(20a) in tRNA + NAD(+) = uridine(20a) in tRNA + NADH + H(+)</text>
        <dbReference type="Rhea" id="RHEA:53348"/>
        <dbReference type="Rhea" id="RHEA-COMP:13535"/>
        <dbReference type="Rhea" id="RHEA-COMP:13536"/>
        <dbReference type="ChEBI" id="CHEBI:15378"/>
        <dbReference type="ChEBI" id="CHEBI:57540"/>
        <dbReference type="ChEBI" id="CHEBI:57945"/>
        <dbReference type="ChEBI" id="CHEBI:65315"/>
        <dbReference type="ChEBI" id="CHEBI:74443"/>
    </reaction>
</comment>
<feature type="site" description="Interacts with tRNA" evidence="9">
    <location>
        <position position="181"/>
    </location>
</feature>
<dbReference type="GO" id="GO:0000049">
    <property type="term" value="F:tRNA binding"/>
    <property type="evidence" value="ECO:0007669"/>
    <property type="project" value="UniProtKB-UniRule"/>
</dbReference>
<comment type="catalytic activity">
    <reaction evidence="9">
        <text>5,6-dihydrouridine(20a) in tRNA + NADP(+) = uridine(20a) in tRNA + NADPH + H(+)</text>
        <dbReference type="Rhea" id="RHEA:53344"/>
        <dbReference type="Rhea" id="RHEA-COMP:13535"/>
        <dbReference type="Rhea" id="RHEA-COMP:13536"/>
        <dbReference type="ChEBI" id="CHEBI:15378"/>
        <dbReference type="ChEBI" id="CHEBI:57783"/>
        <dbReference type="ChEBI" id="CHEBI:58349"/>
        <dbReference type="ChEBI" id="CHEBI:65315"/>
        <dbReference type="ChEBI" id="CHEBI:74443"/>
    </reaction>
</comment>
<comment type="similarity">
    <text evidence="10">Belongs to the dus family.</text>
</comment>
<feature type="binding site" evidence="9 12">
    <location>
        <begin position="12"/>
        <end position="14"/>
    </location>
    <ligand>
        <name>FMN</name>
        <dbReference type="ChEBI" id="CHEBI:58210"/>
    </ligand>
</feature>
<dbReference type="GO" id="GO:0010181">
    <property type="term" value="F:FMN binding"/>
    <property type="evidence" value="ECO:0007669"/>
    <property type="project" value="UniProtKB-UniRule"/>
</dbReference>